<dbReference type="GO" id="GO:0006886">
    <property type="term" value="P:intracellular protein transport"/>
    <property type="evidence" value="ECO:0007669"/>
    <property type="project" value="InterPro"/>
</dbReference>
<reference evidence="2" key="2">
    <citation type="journal article" date="2020" name="Nat. Commun.">
        <title>Large-scale genome sequencing of mycorrhizal fungi provides insights into the early evolution of symbiotic traits.</title>
        <authorList>
            <person name="Miyauchi S."/>
            <person name="Kiss E."/>
            <person name="Kuo A."/>
            <person name="Drula E."/>
            <person name="Kohler A."/>
            <person name="Sanchez-Garcia M."/>
            <person name="Morin E."/>
            <person name="Andreopoulos B."/>
            <person name="Barry K.W."/>
            <person name="Bonito G."/>
            <person name="Buee M."/>
            <person name="Carver A."/>
            <person name="Chen C."/>
            <person name="Cichocki N."/>
            <person name="Clum A."/>
            <person name="Culley D."/>
            <person name="Crous P.W."/>
            <person name="Fauchery L."/>
            <person name="Girlanda M."/>
            <person name="Hayes R.D."/>
            <person name="Keri Z."/>
            <person name="LaButti K."/>
            <person name="Lipzen A."/>
            <person name="Lombard V."/>
            <person name="Magnuson J."/>
            <person name="Maillard F."/>
            <person name="Murat C."/>
            <person name="Nolan M."/>
            <person name="Ohm R.A."/>
            <person name="Pangilinan J."/>
            <person name="Pereira M.F."/>
            <person name="Perotto S."/>
            <person name="Peter M."/>
            <person name="Pfister S."/>
            <person name="Riley R."/>
            <person name="Sitrit Y."/>
            <person name="Stielow J.B."/>
            <person name="Szollosi G."/>
            <person name="Zifcakova L."/>
            <person name="Stursova M."/>
            <person name="Spatafora J.W."/>
            <person name="Tedersoo L."/>
            <person name="Vaario L.M."/>
            <person name="Yamada A."/>
            <person name="Yan M."/>
            <person name="Wang P."/>
            <person name="Xu J."/>
            <person name="Bruns T."/>
            <person name="Baldrian P."/>
            <person name="Vilgalys R."/>
            <person name="Dunand C."/>
            <person name="Henrissat B."/>
            <person name="Grigoriev I.V."/>
            <person name="Hibbett D."/>
            <person name="Nagy L.G."/>
            <person name="Martin F.M."/>
        </authorList>
    </citation>
    <scope>NUCLEOTIDE SEQUENCE</scope>
    <source>
        <strain evidence="2">BED1</strain>
    </source>
</reference>
<sequence>MDRTSELLLKAVRAGVSLRTHDIEQFEDDPLEFIRVDLALSSGGSVGGAGGGMGGVGSEASTRRQAAADVLQALVGSEYRTETTEIVGTWIQTGLEEGIVVLCRRVMSLCRMPVSMVTWAQSQ</sequence>
<gene>
    <name evidence="2" type="ORF">L210DRAFT_3429355</name>
</gene>
<accession>A0AAD4BAX6</accession>
<evidence type="ECO:0000313" key="3">
    <source>
        <dbReference type="Proteomes" id="UP001194468"/>
    </source>
</evidence>
<evidence type="ECO:0000313" key="2">
    <source>
        <dbReference type="EMBL" id="KAF8416466.1"/>
    </source>
</evidence>
<organism evidence="2 3">
    <name type="scientific">Boletus edulis BED1</name>
    <dbReference type="NCBI Taxonomy" id="1328754"/>
    <lineage>
        <taxon>Eukaryota</taxon>
        <taxon>Fungi</taxon>
        <taxon>Dikarya</taxon>
        <taxon>Basidiomycota</taxon>
        <taxon>Agaricomycotina</taxon>
        <taxon>Agaricomycetes</taxon>
        <taxon>Agaricomycetidae</taxon>
        <taxon>Boletales</taxon>
        <taxon>Boletineae</taxon>
        <taxon>Boletaceae</taxon>
        <taxon>Boletoideae</taxon>
        <taxon>Boletus</taxon>
    </lineage>
</organism>
<dbReference type="Pfam" id="PF08506">
    <property type="entry name" value="Cse1"/>
    <property type="match status" value="1"/>
</dbReference>
<comment type="caution">
    <text evidence="2">The sequence shown here is derived from an EMBL/GenBank/DDBJ whole genome shotgun (WGS) entry which is preliminary data.</text>
</comment>
<evidence type="ECO:0000259" key="1">
    <source>
        <dbReference type="Pfam" id="PF08506"/>
    </source>
</evidence>
<feature type="domain" description="Exportin-2 central" evidence="1">
    <location>
        <begin position="12"/>
        <end position="39"/>
    </location>
</feature>
<name>A0AAD4BAX6_BOLED</name>
<dbReference type="AlphaFoldDB" id="A0AAD4BAX6"/>
<dbReference type="Gene3D" id="1.25.10.10">
    <property type="entry name" value="Leucine-rich Repeat Variant"/>
    <property type="match status" value="1"/>
</dbReference>
<keyword evidence="3" id="KW-1185">Reference proteome</keyword>
<dbReference type="InterPro" id="IPR013713">
    <property type="entry name" value="XPO2_central"/>
</dbReference>
<dbReference type="InterPro" id="IPR011989">
    <property type="entry name" value="ARM-like"/>
</dbReference>
<dbReference type="Proteomes" id="UP001194468">
    <property type="component" value="Unassembled WGS sequence"/>
</dbReference>
<dbReference type="EMBL" id="WHUW01000255">
    <property type="protein sequence ID" value="KAF8416466.1"/>
    <property type="molecule type" value="Genomic_DNA"/>
</dbReference>
<protein>
    <recommendedName>
        <fullName evidence="1">Exportin-2 central domain-containing protein</fullName>
    </recommendedName>
</protein>
<proteinExistence type="predicted"/>
<reference evidence="2" key="1">
    <citation type="submission" date="2019-10" db="EMBL/GenBank/DDBJ databases">
        <authorList>
            <consortium name="DOE Joint Genome Institute"/>
            <person name="Kuo A."/>
            <person name="Miyauchi S."/>
            <person name="Kiss E."/>
            <person name="Drula E."/>
            <person name="Kohler A."/>
            <person name="Sanchez-Garcia M."/>
            <person name="Andreopoulos B."/>
            <person name="Barry K.W."/>
            <person name="Bonito G."/>
            <person name="Buee M."/>
            <person name="Carver A."/>
            <person name="Chen C."/>
            <person name="Cichocki N."/>
            <person name="Clum A."/>
            <person name="Culley D."/>
            <person name="Crous P.W."/>
            <person name="Fauchery L."/>
            <person name="Girlanda M."/>
            <person name="Hayes R."/>
            <person name="Keri Z."/>
            <person name="LaButti K."/>
            <person name="Lipzen A."/>
            <person name="Lombard V."/>
            <person name="Magnuson J."/>
            <person name="Maillard F."/>
            <person name="Morin E."/>
            <person name="Murat C."/>
            <person name="Nolan M."/>
            <person name="Ohm R."/>
            <person name="Pangilinan J."/>
            <person name="Pereira M."/>
            <person name="Perotto S."/>
            <person name="Peter M."/>
            <person name="Riley R."/>
            <person name="Sitrit Y."/>
            <person name="Stielow B."/>
            <person name="Szollosi G."/>
            <person name="Zifcakova L."/>
            <person name="Stursova M."/>
            <person name="Spatafora J.W."/>
            <person name="Tedersoo L."/>
            <person name="Vaario L.-M."/>
            <person name="Yamada A."/>
            <person name="Yan M."/>
            <person name="Wang P."/>
            <person name="Xu J."/>
            <person name="Bruns T."/>
            <person name="Baldrian P."/>
            <person name="Vilgalys R."/>
            <person name="Henrissat B."/>
            <person name="Grigoriev I.V."/>
            <person name="Hibbett D."/>
            <person name="Nagy L.G."/>
            <person name="Martin F.M."/>
        </authorList>
    </citation>
    <scope>NUCLEOTIDE SEQUENCE</scope>
    <source>
        <strain evidence="2">BED1</strain>
    </source>
</reference>